<protein>
    <recommendedName>
        <fullName evidence="1">Na+-translocating membrane potential-generating system MpsC domain-containing protein</fullName>
    </recommendedName>
</protein>
<dbReference type="InterPro" id="IPR018745">
    <property type="entry name" value="MpsC"/>
</dbReference>
<evidence type="ECO:0000259" key="1">
    <source>
        <dbReference type="Pfam" id="PF10057"/>
    </source>
</evidence>
<proteinExistence type="predicted"/>
<evidence type="ECO:0000313" key="2">
    <source>
        <dbReference type="EMBL" id="RAL27080.1"/>
    </source>
</evidence>
<dbReference type="EMBL" id="QJKK01000001">
    <property type="protein sequence ID" value="RAL27080.1"/>
    <property type="molecule type" value="Genomic_DNA"/>
</dbReference>
<reference evidence="2 3" key="2">
    <citation type="submission" date="2018-06" db="EMBL/GenBank/DDBJ databases">
        <authorList>
            <person name="Zhirakovskaya E."/>
        </authorList>
    </citation>
    <scope>NUCLEOTIDE SEQUENCE [LARGE SCALE GENOMIC DNA]</scope>
    <source>
        <strain evidence="2 3">FBKL4.011</strain>
    </source>
</reference>
<accession>A0A364KA35</accession>
<dbReference type="Pfam" id="PF10057">
    <property type="entry name" value="MpsC"/>
    <property type="match status" value="1"/>
</dbReference>
<dbReference type="AlphaFoldDB" id="A0A364KA35"/>
<dbReference type="Proteomes" id="UP000251213">
    <property type="component" value="Unassembled WGS sequence"/>
</dbReference>
<evidence type="ECO:0000313" key="3">
    <source>
        <dbReference type="Proteomes" id="UP000251213"/>
    </source>
</evidence>
<keyword evidence="3" id="KW-1185">Reference proteome</keyword>
<dbReference type="RefSeq" id="WP_113657685.1">
    <property type="nucleotide sequence ID" value="NZ_KZ845663.1"/>
</dbReference>
<feature type="domain" description="Na+-translocating membrane potential-generating system MpsC" evidence="1">
    <location>
        <begin position="6"/>
        <end position="110"/>
    </location>
</feature>
<name>A0A364KA35_9BACL</name>
<organism evidence="2 3">
    <name type="scientific">Thermoflavimicrobium daqui</name>
    <dbReference type="NCBI Taxonomy" id="2137476"/>
    <lineage>
        <taxon>Bacteria</taxon>
        <taxon>Bacillati</taxon>
        <taxon>Bacillota</taxon>
        <taxon>Bacilli</taxon>
        <taxon>Bacillales</taxon>
        <taxon>Thermoactinomycetaceae</taxon>
        <taxon>Thermoflavimicrobium</taxon>
    </lineage>
</organism>
<comment type="caution">
    <text evidence="2">The sequence shown here is derived from an EMBL/GenBank/DDBJ whole genome shotgun (WGS) entry which is preliminary data.</text>
</comment>
<gene>
    <name evidence="2" type="ORF">DL897_03340</name>
</gene>
<reference evidence="2 3" key="1">
    <citation type="submission" date="2018-06" db="EMBL/GenBank/DDBJ databases">
        <title>Thermoflavimicrobium daqus sp. nov., a thermophilic microbe isolated from Moutai-flavour Daqu.</title>
        <authorList>
            <person name="Wang X."/>
            <person name="Zhou H."/>
        </authorList>
    </citation>
    <scope>NUCLEOTIDE SEQUENCE [LARGE SCALE GENOMIC DNA]</scope>
    <source>
        <strain evidence="2 3">FBKL4.011</strain>
    </source>
</reference>
<dbReference type="OrthoDB" id="5422931at2"/>
<sequence length="117" mass="13615">MPAMSKGACEAKVCELFTKYHKDMVGRGTKHVRTMLSDELLLIEQDGVLTKEEQNILRFDENGRLIKDIRRRLFEAYRNRLEKEIEQVIGGTITFLAFDIQPVNEKIRVIYSVERLG</sequence>